<evidence type="ECO:0000313" key="1">
    <source>
        <dbReference type="EMBL" id="PXV69146.1"/>
    </source>
</evidence>
<sequence length="39" mass="4514">MYMKALLYPIIIKIFKVSDHFISLTGVITCDNFNDKTGY</sequence>
<comment type="caution">
    <text evidence="1">The sequence shown here is derived from an EMBL/GenBank/DDBJ whole genome shotgun (WGS) entry which is preliminary data.</text>
</comment>
<dbReference type="Proteomes" id="UP000247973">
    <property type="component" value="Unassembled WGS sequence"/>
</dbReference>
<keyword evidence="2" id="KW-1185">Reference proteome</keyword>
<organism evidence="1 2">
    <name type="scientific">Dysgonomonas alginatilytica</name>
    <dbReference type="NCBI Taxonomy" id="1605892"/>
    <lineage>
        <taxon>Bacteria</taxon>
        <taxon>Pseudomonadati</taxon>
        <taxon>Bacteroidota</taxon>
        <taxon>Bacteroidia</taxon>
        <taxon>Bacteroidales</taxon>
        <taxon>Dysgonomonadaceae</taxon>
        <taxon>Dysgonomonas</taxon>
    </lineage>
</organism>
<gene>
    <name evidence="1" type="ORF">CLV62_101415</name>
</gene>
<proteinExistence type="predicted"/>
<name>A0A2V3PW51_9BACT</name>
<reference evidence="1 2" key="1">
    <citation type="submission" date="2018-03" db="EMBL/GenBank/DDBJ databases">
        <title>Genomic Encyclopedia of Archaeal and Bacterial Type Strains, Phase II (KMG-II): from individual species to whole genera.</title>
        <authorList>
            <person name="Goeker M."/>
        </authorList>
    </citation>
    <scope>NUCLEOTIDE SEQUENCE [LARGE SCALE GENOMIC DNA]</scope>
    <source>
        <strain evidence="1 2">DSM 100214</strain>
    </source>
</reference>
<dbReference type="AlphaFoldDB" id="A0A2V3PW51"/>
<protein>
    <submittedName>
        <fullName evidence="1">Uncharacterized protein</fullName>
    </submittedName>
</protein>
<accession>A0A2V3PW51</accession>
<dbReference type="EMBL" id="QICL01000001">
    <property type="protein sequence ID" value="PXV69146.1"/>
    <property type="molecule type" value="Genomic_DNA"/>
</dbReference>
<evidence type="ECO:0000313" key="2">
    <source>
        <dbReference type="Proteomes" id="UP000247973"/>
    </source>
</evidence>